<dbReference type="Proteomes" id="UP000190890">
    <property type="component" value="Unassembled WGS sequence"/>
</dbReference>
<dbReference type="Pfam" id="PF03883">
    <property type="entry name" value="H2O2_YaaD"/>
    <property type="match status" value="1"/>
</dbReference>
<dbReference type="RefSeq" id="WP_077847136.1">
    <property type="nucleotide sequence ID" value="NZ_LZZM01000127.1"/>
</dbReference>
<evidence type="ECO:0000313" key="3">
    <source>
        <dbReference type="Proteomes" id="UP000190890"/>
    </source>
</evidence>
<accession>A0A1S8TKR4</accession>
<comment type="caution">
    <text evidence="2">The sequence shown here is derived from an EMBL/GenBank/DDBJ whole genome shotgun (WGS) entry which is preliminary data.</text>
</comment>
<dbReference type="GO" id="GO:0033194">
    <property type="term" value="P:response to hydroperoxide"/>
    <property type="evidence" value="ECO:0007669"/>
    <property type="project" value="TreeGrafter"/>
</dbReference>
<dbReference type="AlphaFoldDB" id="A0A1S8TKR4"/>
<proteinExistence type="inferred from homology"/>
<reference evidence="2 3" key="1">
    <citation type="submission" date="2016-05" db="EMBL/GenBank/DDBJ databases">
        <title>Microbial solvent formation.</title>
        <authorList>
            <person name="Poehlein A."/>
            <person name="Montoya Solano J.D."/>
            <person name="Flitsch S."/>
            <person name="Krabben P."/>
            <person name="Duerre P."/>
            <person name="Daniel R."/>
        </authorList>
    </citation>
    <scope>NUCLEOTIDE SEQUENCE [LARGE SCALE GENOMIC DNA]</scope>
    <source>
        <strain evidence="2 3">DSM 2619</strain>
    </source>
</reference>
<protein>
    <recommendedName>
        <fullName evidence="1">UPF0246 protein CLPUN_19860</fullName>
    </recommendedName>
</protein>
<keyword evidence="3" id="KW-1185">Reference proteome</keyword>
<evidence type="ECO:0000313" key="2">
    <source>
        <dbReference type="EMBL" id="OOM78377.1"/>
    </source>
</evidence>
<dbReference type="PANTHER" id="PTHR30283:SF4">
    <property type="entry name" value="PEROXIDE STRESS RESISTANCE PROTEIN YAAA"/>
    <property type="match status" value="1"/>
</dbReference>
<organism evidence="2 3">
    <name type="scientific">Clostridium puniceum</name>
    <dbReference type="NCBI Taxonomy" id="29367"/>
    <lineage>
        <taxon>Bacteria</taxon>
        <taxon>Bacillati</taxon>
        <taxon>Bacillota</taxon>
        <taxon>Clostridia</taxon>
        <taxon>Eubacteriales</taxon>
        <taxon>Clostridiaceae</taxon>
        <taxon>Clostridium</taxon>
    </lineage>
</organism>
<sequence length="246" mass="28891">MKVIISPAKKMNVDTEFETHNMPCFLDKTEFLMKYIQSLSYEEAKSLWKCNDKIAKPSFEYFSNMNLSKRLTPAILAYEGIQYKYMAPNVFNIHQLDYLENHLCILSGFYGILRPFDGVVPYRLEMQSAVKLSVYKDLYDYWGDSLFKKLYQDADIVLNLASKEYSKCIENYLNDQVQFISCTFGEYKEGKIITKGTLAKMARGEMVRYMAEEKIEKISEIKNFNRLGYRYSEEKSNSKNIVFIKE</sequence>
<dbReference type="HAMAP" id="MF_00652">
    <property type="entry name" value="UPF0246"/>
    <property type="match status" value="1"/>
</dbReference>
<dbReference type="EMBL" id="LZZM01000127">
    <property type="protein sequence ID" value="OOM78377.1"/>
    <property type="molecule type" value="Genomic_DNA"/>
</dbReference>
<gene>
    <name evidence="2" type="ORF">CLPUN_19860</name>
</gene>
<evidence type="ECO:0000256" key="1">
    <source>
        <dbReference type="HAMAP-Rule" id="MF_00652"/>
    </source>
</evidence>
<dbReference type="OrthoDB" id="9777133at2"/>
<dbReference type="STRING" id="29367.CLPUN_19860"/>
<dbReference type="InterPro" id="IPR005583">
    <property type="entry name" value="YaaA"/>
</dbReference>
<dbReference type="GO" id="GO:0005829">
    <property type="term" value="C:cytosol"/>
    <property type="evidence" value="ECO:0007669"/>
    <property type="project" value="TreeGrafter"/>
</dbReference>
<name>A0A1S8TKR4_9CLOT</name>
<comment type="similarity">
    <text evidence="1">Belongs to the UPF0246 family.</text>
</comment>
<dbReference type="NCBIfam" id="NF002543">
    <property type="entry name" value="PRK02101.1-4"/>
    <property type="match status" value="1"/>
</dbReference>
<dbReference type="PANTHER" id="PTHR30283">
    <property type="entry name" value="PEROXIDE STRESS RESPONSE PROTEIN YAAA"/>
    <property type="match status" value="1"/>
</dbReference>